<accession>A0A433HLX0</accession>
<dbReference type="RefSeq" id="WP_126864781.1">
    <property type="nucleotide sequence ID" value="NZ_JAUSTX010000006.1"/>
</dbReference>
<dbReference type="EMBL" id="RYZZ01000010">
    <property type="protein sequence ID" value="RUQ29368.1"/>
    <property type="molecule type" value="Genomic_DNA"/>
</dbReference>
<protein>
    <submittedName>
        <fullName evidence="1">Uncharacterized protein</fullName>
    </submittedName>
</protein>
<comment type="caution">
    <text evidence="1">The sequence shown here is derived from an EMBL/GenBank/DDBJ whole genome shotgun (WGS) entry which is preliminary data.</text>
</comment>
<dbReference type="Proteomes" id="UP000267430">
    <property type="component" value="Unassembled WGS sequence"/>
</dbReference>
<organism evidence="1 2">
    <name type="scientific">Peribacillus cavernae</name>
    <dbReference type="NCBI Taxonomy" id="1674310"/>
    <lineage>
        <taxon>Bacteria</taxon>
        <taxon>Bacillati</taxon>
        <taxon>Bacillota</taxon>
        <taxon>Bacilli</taxon>
        <taxon>Bacillales</taxon>
        <taxon>Bacillaceae</taxon>
        <taxon>Peribacillus</taxon>
    </lineage>
</organism>
<keyword evidence="2" id="KW-1185">Reference proteome</keyword>
<evidence type="ECO:0000313" key="1">
    <source>
        <dbReference type="EMBL" id="RUQ29368.1"/>
    </source>
</evidence>
<evidence type="ECO:0000313" key="2">
    <source>
        <dbReference type="Proteomes" id="UP000267430"/>
    </source>
</evidence>
<proteinExistence type="predicted"/>
<dbReference type="AlphaFoldDB" id="A0A433HLX0"/>
<name>A0A433HLX0_9BACI</name>
<reference evidence="1 2" key="1">
    <citation type="submission" date="2018-12" db="EMBL/GenBank/DDBJ databases">
        <title>Bacillus chawlae sp. nov., Bacillus glennii sp. nov., and Bacillus saganii sp. nov. Isolated from the Vehicle Assembly Building at Kennedy Space Center where the Viking Spacecraft were Assembled.</title>
        <authorList>
            <person name="Seuylemezian A."/>
            <person name="Vaishampayan P."/>
        </authorList>
    </citation>
    <scope>NUCLEOTIDE SEQUENCE [LARGE SCALE GENOMIC DNA]</scope>
    <source>
        <strain evidence="1 2">L5</strain>
    </source>
</reference>
<gene>
    <name evidence="1" type="ORF">ELQ35_10425</name>
</gene>
<sequence>MVEKKAYSQTITLNYIREVCDLIKLTWFISFLLIVQLVNSPDNLTVNQQGHNMSTVNRADFTTPLPDMPMIDIDKYQQFIEELDRRVYQAPKNATIDDQGDILPGRVGYKLYRQAFTNQYGPDFRFKNKYNQPILIRTVKPSFSSFPIIRHELEPA</sequence>